<proteinExistence type="predicted"/>
<dbReference type="GO" id="GO:0005524">
    <property type="term" value="F:ATP binding"/>
    <property type="evidence" value="ECO:0007669"/>
    <property type="project" value="InterPro"/>
</dbReference>
<dbReference type="GO" id="GO:0006508">
    <property type="term" value="P:proteolysis"/>
    <property type="evidence" value="ECO:0007669"/>
    <property type="project" value="InterPro"/>
</dbReference>
<protein>
    <submittedName>
        <fullName evidence="2">PDZ domain-containing protein</fullName>
    </submittedName>
</protein>
<dbReference type="GO" id="GO:0004176">
    <property type="term" value="F:ATP-dependent peptidase activity"/>
    <property type="evidence" value="ECO:0007669"/>
    <property type="project" value="InterPro"/>
</dbReference>
<evidence type="ECO:0000313" key="2">
    <source>
        <dbReference type="EMBL" id="RQD77842.1"/>
    </source>
</evidence>
<dbReference type="InterPro" id="IPR008269">
    <property type="entry name" value="Lon_proteolytic"/>
</dbReference>
<dbReference type="GO" id="GO:0030163">
    <property type="term" value="P:protein catabolic process"/>
    <property type="evidence" value="ECO:0007669"/>
    <property type="project" value="InterPro"/>
</dbReference>
<dbReference type="Pfam" id="PF13180">
    <property type="entry name" value="PDZ_2"/>
    <property type="match status" value="1"/>
</dbReference>
<dbReference type="Pfam" id="PF05362">
    <property type="entry name" value="Lon_C"/>
    <property type="match status" value="1"/>
</dbReference>
<gene>
    <name evidence="2" type="ORF">D5R97_01640</name>
</gene>
<evidence type="ECO:0000313" key="3">
    <source>
        <dbReference type="Proteomes" id="UP000285138"/>
    </source>
</evidence>
<dbReference type="AlphaFoldDB" id="A0A424YHW8"/>
<sequence length="357" mass="40220">MLKTRNLVILLVVLFILSFFLQSNYFVIKPGKVENLNDIIGVENVGDQKEEGAFYLVTVAQQPANIFLFLNSFIDPSMDLIPRWRVFPPHMDPEEYNEIMRQWMIDSQHLSKVIALERSGFHIPIKSDGIMVVDLMEDSPALNILEPGDIIKKIDGEEVFMAEELVQKVQGKPIGSKVSLTFEREGETFTEDFFTGSHAEDEERSVLGIYVRSLDWEPELPVDITIETGDIAGPSAGFMFVLEIMNQLSEEDLSGGKKISGTGTINMEKEIGSIGGVKQKIKAAERIGVDIFFVPQDNMEEARRAARNIKLVKVRSLDDVLHYLNYQLDSSINRQIEGSFSPFKLWEVSVSQSASHS</sequence>
<evidence type="ECO:0000259" key="1">
    <source>
        <dbReference type="SMART" id="SM00228"/>
    </source>
</evidence>
<dbReference type="PANTHER" id="PTHR10046">
    <property type="entry name" value="ATP DEPENDENT LON PROTEASE FAMILY MEMBER"/>
    <property type="match status" value="1"/>
</dbReference>
<dbReference type="SUPFAM" id="SSF54211">
    <property type="entry name" value="Ribosomal protein S5 domain 2-like"/>
    <property type="match status" value="1"/>
</dbReference>
<dbReference type="SUPFAM" id="SSF50156">
    <property type="entry name" value="PDZ domain-like"/>
    <property type="match status" value="1"/>
</dbReference>
<name>A0A424YHW8_9FIRM</name>
<feature type="domain" description="PDZ" evidence="1">
    <location>
        <begin position="119"/>
        <end position="186"/>
    </location>
</feature>
<dbReference type="InterPro" id="IPR001478">
    <property type="entry name" value="PDZ"/>
</dbReference>
<dbReference type="SMART" id="SM00228">
    <property type="entry name" value="PDZ"/>
    <property type="match status" value="1"/>
</dbReference>
<dbReference type="Gene3D" id="3.30.230.10">
    <property type="match status" value="1"/>
</dbReference>
<dbReference type="Gene3D" id="2.30.42.10">
    <property type="match status" value="1"/>
</dbReference>
<dbReference type="EMBL" id="QZAA01000053">
    <property type="protein sequence ID" value="RQD77842.1"/>
    <property type="molecule type" value="Genomic_DNA"/>
</dbReference>
<organism evidence="2 3">
    <name type="scientific">Candidatus Syntrophonatronum acetioxidans</name>
    <dbReference type="NCBI Taxonomy" id="1795816"/>
    <lineage>
        <taxon>Bacteria</taxon>
        <taxon>Bacillati</taxon>
        <taxon>Bacillota</taxon>
        <taxon>Clostridia</taxon>
        <taxon>Eubacteriales</taxon>
        <taxon>Syntrophomonadaceae</taxon>
        <taxon>Candidatus Syntrophonatronum</taxon>
    </lineage>
</organism>
<dbReference type="InterPro" id="IPR027065">
    <property type="entry name" value="Lon_Prtase"/>
</dbReference>
<dbReference type="InterPro" id="IPR036034">
    <property type="entry name" value="PDZ_sf"/>
</dbReference>
<reference evidence="2 3" key="1">
    <citation type="submission" date="2018-08" db="EMBL/GenBank/DDBJ databases">
        <title>The metabolism and importance of syntrophic acetate oxidation coupled to methane or sulfide production in haloalkaline environments.</title>
        <authorList>
            <person name="Timmers P.H.A."/>
            <person name="Vavourakis C.D."/>
            <person name="Sorokin D.Y."/>
            <person name="Sinninghe Damste J.S."/>
            <person name="Muyzer G."/>
            <person name="Stams A.J.M."/>
            <person name="Plugge C.M."/>
        </authorList>
    </citation>
    <scope>NUCLEOTIDE SEQUENCE [LARGE SCALE GENOMIC DNA]</scope>
    <source>
        <strain evidence="2">MSAO_Bac1</strain>
    </source>
</reference>
<dbReference type="InterPro" id="IPR014721">
    <property type="entry name" value="Ribsml_uS5_D2-typ_fold_subgr"/>
</dbReference>
<dbReference type="GO" id="GO:0004252">
    <property type="term" value="F:serine-type endopeptidase activity"/>
    <property type="evidence" value="ECO:0007669"/>
    <property type="project" value="InterPro"/>
</dbReference>
<comment type="caution">
    <text evidence="2">The sequence shown here is derived from an EMBL/GenBank/DDBJ whole genome shotgun (WGS) entry which is preliminary data.</text>
</comment>
<accession>A0A424YHW8</accession>
<dbReference type="InterPro" id="IPR020568">
    <property type="entry name" value="Ribosomal_Su5_D2-typ_SF"/>
</dbReference>
<dbReference type="Proteomes" id="UP000285138">
    <property type="component" value="Unassembled WGS sequence"/>
</dbReference>